<dbReference type="PANTHER" id="PTHR22803">
    <property type="entry name" value="MANNOSE, PHOSPHOLIPASE, LECTIN RECEPTOR RELATED"/>
    <property type="match status" value="1"/>
</dbReference>
<evidence type="ECO:0000313" key="2">
    <source>
        <dbReference type="EMBL" id="KAG7156279.1"/>
    </source>
</evidence>
<organism evidence="2 3">
    <name type="scientific">Homarus americanus</name>
    <name type="common">American lobster</name>
    <dbReference type="NCBI Taxonomy" id="6706"/>
    <lineage>
        <taxon>Eukaryota</taxon>
        <taxon>Metazoa</taxon>
        <taxon>Ecdysozoa</taxon>
        <taxon>Arthropoda</taxon>
        <taxon>Crustacea</taxon>
        <taxon>Multicrustacea</taxon>
        <taxon>Malacostraca</taxon>
        <taxon>Eumalacostraca</taxon>
        <taxon>Eucarida</taxon>
        <taxon>Decapoda</taxon>
        <taxon>Pleocyemata</taxon>
        <taxon>Astacidea</taxon>
        <taxon>Nephropoidea</taxon>
        <taxon>Nephropidae</taxon>
        <taxon>Homarus</taxon>
    </lineage>
</organism>
<proteinExistence type="predicted"/>
<dbReference type="SUPFAM" id="SSF56436">
    <property type="entry name" value="C-type lectin-like"/>
    <property type="match status" value="1"/>
</dbReference>
<evidence type="ECO:0000313" key="3">
    <source>
        <dbReference type="Proteomes" id="UP000747542"/>
    </source>
</evidence>
<dbReference type="EMBL" id="JAHLQT010039184">
    <property type="protein sequence ID" value="KAG7156279.1"/>
    <property type="molecule type" value="Genomic_DNA"/>
</dbReference>
<name>A0A8J5JNH0_HOMAM</name>
<reference evidence="2" key="1">
    <citation type="journal article" date="2021" name="Sci. Adv.">
        <title>The American lobster genome reveals insights on longevity, neural, and immune adaptations.</title>
        <authorList>
            <person name="Polinski J.M."/>
            <person name="Zimin A.V."/>
            <person name="Clark K.F."/>
            <person name="Kohn A.B."/>
            <person name="Sadowski N."/>
            <person name="Timp W."/>
            <person name="Ptitsyn A."/>
            <person name="Khanna P."/>
            <person name="Romanova D.Y."/>
            <person name="Williams P."/>
            <person name="Greenwood S.J."/>
            <person name="Moroz L.L."/>
            <person name="Walt D.R."/>
            <person name="Bodnar A.G."/>
        </authorList>
    </citation>
    <scope>NUCLEOTIDE SEQUENCE</scope>
    <source>
        <strain evidence="2">GMGI-L3</strain>
    </source>
</reference>
<comment type="caution">
    <text evidence="2">The sequence shown here is derived from an EMBL/GenBank/DDBJ whole genome shotgun (WGS) entry which is preliminary data.</text>
</comment>
<dbReference type="Gene3D" id="3.10.100.10">
    <property type="entry name" value="Mannose-Binding Protein A, subunit A"/>
    <property type="match status" value="1"/>
</dbReference>
<protein>
    <submittedName>
        <fullName evidence="2">Putative Lectin C-type domain-containing protein 11</fullName>
    </submittedName>
</protein>
<dbReference type="InterPro" id="IPR016187">
    <property type="entry name" value="CTDL_fold"/>
</dbReference>
<dbReference type="SMART" id="SM00034">
    <property type="entry name" value="CLECT"/>
    <property type="match status" value="1"/>
</dbReference>
<dbReference type="PROSITE" id="PS50041">
    <property type="entry name" value="C_TYPE_LECTIN_2"/>
    <property type="match status" value="1"/>
</dbReference>
<dbReference type="CDD" id="cd00037">
    <property type="entry name" value="CLECT"/>
    <property type="match status" value="1"/>
</dbReference>
<dbReference type="Pfam" id="PF00059">
    <property type="entry name" value="Lectin_C"/>
    <property type="match status" value="1"/>
</dbReference>
<dbReference type="AlphaFoldDB" id="A0A8J5JNH0"/>
<evidence type="ECO:0000259" key="1">
    <source>
        <dbReference type="PROSITE" id="PS50041"/>
    </source>
</evidence>
<accession>A0A8J5JNH0</accession>
<gene>
    <name evidence="2" type="ORF">Hamer_G005999</name>
</gene>
<dbReference type="InterPro" id="IPR050111">
    <property type="entry name" value="C-type_lectin/snaclec_domain"/>
</dbReference>
<sequence>MCLSIDCQQVVASKIEMALCCPSLPCPSVSPEAMRKQRAHLLELMLMMAALLLPKAAPQAVEEEEVSVDNEVNLVMTTITSGVNHISTILEEREESCAKKLSEPVEESLAEIEHIVEVQWERLTEAEGQMKVVDDKMSVLLRHRGTLQPTSTSEGCAEPFEEAGGGCFWPHKNPGLSWERARKRCQQAGGDLATPEDLTAVRNYLRHKLGSDWWYLWLGGRITGPRRWAWLDSPEGEEREASEDDWANTDQSGDCVALNGGRGYRVMKWDCQDKNWYLCEKKI</sequence>
<dbReference type="InterPro" id="IPR001304">
    <property type="entry name" value="C-type_lectin-like"/>
</dbReference>
<feature type="domain" description="C-type lectin" evidence="1">
    <location>
        <begin position="163"/>
        <end position="280"/>
    </location>
</feature>
<dbReference type="Proteomes" id="UP000747542">
    <property type="component" value="Unassembled WGS sequence"/>
</dbReference>
<dbReference type="InterPro" id="IPR016186">
    <property type="entry name" value="C-type_lectin-like/link_sf"/>
</dbReference>
<keyword evidence="3" id="KW-1185">Reference proteome</keyword>